<dbReference type="InterPro" id="IPR027396">
    <property type="entry name" value="DsrEFH-like"/>
</dbReference>
<evidence type="ECO:0000259" key="1">
    <source>
        <dbReference type="Pfam" id="PF01206"/>
    </source>
</evidence>
<dbReference type="NCBIfam" id="TIGR03527">
    <property type="entry name" value="selenium_YedF"/>
    <property type="match status" value="1"/>
</dbReference>
<reference evidence="2 3" key="1">
    <citation type="journal article" date="2016" name="C (Basel)">
        <title>Selective Growth of and Electricity Production by Marine Exoelectrogenic Bacteria in Self-Aggregated Hydrogel of Microbially Reduced Graphene Oxide.</title>
        <authorList>
            <person name="Yoshida N."/>
            <person name="Goto Y."/>
            <person name="Miyata Y."/>
        </authorList>
    </citation>
    <scope>NUCLEOTIDE SEQUENCE [LARGE SCALE GENOMIC DNA]</scope>
    <source>
        <strain evidence="2 3">NIT-T3</strain>
    </source>
</reference>
<evidence type="ECO:0000313" key="3">
    <source>
        <dbReference type="Proteomes" id="UP001319827"/>
    </source>
</evidence>
<proteinExistence type="predicted"/>
<dbReference type="SUPFAM" id="SSF64307">
    <property type="entry name" value="SirA-like"/>
    <property type="match status" value="1"/>
</dbReference>
<reference evidence="2 3" key="2">
    <citation type="journal article" date="2021" name="Int. J. Syst. Evol. Microbiol.">
        <title>Isolation and Polyphasic Characterization of Desulfuromonas versatilis sp. Nov., an Electrogenic Bacteria Capable of Versatile Metabolism Isolated from a Graphene Oxide-Reducing Enrichment Culture.</title>
        <authorList>
            <person name="Xie L."/>
            <person name="Yoshida N."/>
            <person name="Ishii S."/>
            <person name="Meng L."/>
        </authorList>
    </citation>
    <scope>NUCLEOTIDE SEQUENCE [LARGE SCALE GENOMIC DNA]</scope>
    <source>
        <strain evidence="2 3">NIT-T3</strain>
    </source>
</reference>
<dbReference type="Proteomes" id="UP001319827">
    <property type="component" value="Chromosome"/>
</dbReference>
<sequence length="194" mass="20474">MTTLDCRAHKCPHPVVETRKLLLASPGTPLTVLVGDETARENVSRLARSQGYQVEATPSEGGFTLQLSPGTAPASTVADAPAAGKTVAFITADTLGDGNEELGRILMKNFIFTLAELDAPPDTLLFANAGVKLTTEGSEVLEALEKIACMGSDIASCGLCLEFYQLKDKLAAGRATNMLDIVETLQKAGRVIRP</sequence>
<name>A0ABN6DW54_9BACT</name>
<protein>
    <submittedName>
        <fullName evidence="2">Selenium metabolism protein YedF</fullName>
    </submittedName>
</protein>
<dbReference type="InterPro" id="IPR019870">
    <property type="entry name" value="Se_metab_YedF"/>
</dbReference>
<feature type="domain" description="UPF0033" evidence="1">
    <location>
        <begin position="3"/>
        <end position="65"/>
    </location>
</feature>
<gene>
    <name evidence="2" type="primary">yedF</name>
    <name evidence="2" type="ORF">DESUT3_10810</name>
</gene>
<evidence type="ECO:0000313" key="2">
    <source>
        <dbReference type="EMBL" id="BCR04012.1"/>
    </source>
</evidence>
<keyword evidence="3" id="KW-1185">Reference proteome</keyword>
<organism evidence="2 3">
    <name type="scientific">Desulfuromonas versatilis</name>
    <dbReference type="NCBI Taxonomy" id="2802975"/>
    <lineage>
        <taxon>Bacteria</taxon>
        <taxon>Pseudomonadati</taxon>
        <taxon>Thermodesulfobacteriota</taxon>
        <taxon>Desulfuromonadia</taxon>
        <taxon>Desulfuromonadales</taxon>
        <taxon>Desulfuromonadaceae</taxon>
        <taxon>Desulfuromonas</taxon>
    </lineage>
</organism>
<dbReference type="Gene3D" id="3.30.110.40">
    <property type="entry name" value="TusA-like domain"/>
    <property type="match status" value="1"/>
</dbReference>
<dbReference type="EMBL" id="AP024355">
    <property type="protein sequence ID" value="BCR04012.1"/>
    <property type="molecule type" value="Genomic_DNA"/>
</dbReference>
<accession>A0ABN6DW54</accession>
<dbReference type="InterPro" id="IPR036868">
    <property type="entry name" value="TusA-like_sf"/>
</dbReference>
<dbReference type="Pfam" id="PF01206">
    <property type="entry name" value="TusA"/>
    <property type="match status" value="1"/>
</dbReference>
<dbReference type="SUPFAM" id="SSF75169">
    <property type="entry name" value="DsrEFH-like"/>
    <property type="match status" value="1"/>
</dbReference>
<dbReference type="CDD" id="cd03421">
    <property type="entry name" value="SirA_like_N"/>
    <property type="match status" value="1"/>
</dbReference>
<dbReference type="InterPro" id="IPR001455">
    <property type="entry name" value="TusA-like"/>
</dbReference>
<dbReference type="RefSeq" id="WP_221251440.1">
    <property type="nucleotide sequence ID" value="NZ_AP024355.1"/>
</dbReference>